<evidence type="ECO:0000313" key="3">
    <source>
        <dbReference type="Proteomes" id="UP000295131"/>
    </source>
</evidence>
<comment type="caution">
    <text evidence="2">The sequence shown here is derived from an EMBL/GenBank/DDBJ whole genome shotgun (WGS) entry which is preliminary data.</text>
</comment>
<keyword evidence="3" id="KW-1185">Reference proteome</keyword>
<dbReference type="RefSeq" id="WP_133283881.1">
    <property type="nucleotide sequence ID" value="NZ_SMSI01000001.1"/>
</dbReference>
<organism evidence="2 3">
    <name type="scientific">Pseudohoeflea suaedae</name>
    <dbReference type="NCBI Taxonomy" id="877384"/>
    <lineage>
        <taxon>Bacteria</taxon>
        <taxon>Pseudomonadati</taxon>
        <taxon>Pseudomonadota</taxon>
        <taxon>Alphaproteobacteria</taxon>
        <taxon>Hyphomicrobiales</taxon>
        <taxon>Rhizobiaceae</taxon>
        <taxon>Pseudohoeflea</taxon>
    </lineage>
</organism>
<name>A0A4R5PQ30_9HYPH</name>
<protein>
    <submittedName>
        <fullName evidence="2">DUF2259 domain-containing protein</fullName>
    </submittedName>
</protein>
<accession>A0A4R5PQ30</accession>
<dbReference type="Proteomes" id="UP000295131">
    <property type="component" value="Unassembled WGS sequence"/>
</dbReference>
<feature type="signal peptide" evidence="1">
    <location>
        <begin position="1"/>
        <end position="20"/>
    </location>
</feature>
<dbReference type="AlphaFoldDB" id="A0A4R5PQ30"/>
<proteinExistence type="predicted"/>
<dbReference type="Pfam" id="PF10016">
    <property type="entry name" value="DUF2259"/>
    <property type="match status" value="1"/>
</dbReference>
<gene>
    <name evidence="2" type="ORF">E2A64_08175</name>
</gene>
<evidence type="ECO:0000256" key="1">
    <source>
        <dbReference type="SAM" id="SignalP"/>
    </source>
</evidence>
<sequence>MFRTCLAAATIALVPASALAGDFSEFRPIGFSSHGGVFAFEEFGVQDGSGFAYANRYYIDTTTDRYLPGTPVRVRLEDETRTVNDARAEARAQALETETTSGAADDPGIFAAFQPATEPQSDGTFLLYQPFAIEPYPGDTWGVSLTEKTLTPSSNCTSFDQANKGFRLEMKKAAGNADAILLHDDTSIPNSRGCPLSYKIAGAMTHRNPDGSTTHAILVLIRNIGFEGPDGRYIAVTKRID</sequence>
<reference evidence="2 3" key="1">
    <citation type="journal article" date="2013" name="Int. J. Syst. Evol. Microbiol.">
        <title>Hoeflea suaedae sp. nov., an endophytic bacterium isolated from the root of the halophyte Suaeda maritima.</title>
        <authorList>
            <person name="Chung E.J."/>
            <person name="Park J.A."/>
            <person name="Pramanik P."/>
            <person name="Bibi F."/>
            <person name="Jeon C.O."/>
            <person name="Chung Y.R."/>
        </authorList>
    </citation>
    <scope>NUCLEOTIDE SEQUENCE [LARGE SCALE GENOMIC DNA]</scope>
    <source>
        <strain evidence="2 3">YC6898</strain>
    </source>
</reference>
<dbReference type="OrthoDB" id="65722at2"/>
<feature type="chain" id="PRO_5020983253" evidence="1">
    <location>
        <begin position="21"/>
        <end position="241"/>
    </location>
</feature>
<dbReference type="EMBL" id="SMSI01000001">
    <property type="protein sequence ID" value="TDH39048.1"/>
    <property type="molecule type" value="Genomic_DNA"/>
</dbReference>
<dbReference type="InterPro" id="IPR018725">
    <property type="entry name" value="DUF2259_secreted"/>
</dbReference>
<keyword evidence="1" id="KW-0732">Signal</keyword>
<evidence type="ECO:0000313" key="2">
    <source>
        <dbReference type="EMBL" id="TDH39048.1"/>
    </source>
</evidence>